<dbReference type="GO" id="GO:0003824">
    <property type="term" value="F:catalytic activity"/>
    <property type="evidence" value="ECO:0007669"/>
    <property type="project" value="InterPro"/>
</dbReference>
<sequence>MPTTPQPLTETDLPHLRHCLALAEQALEAGDEPFGSVLVSSSGEVLATARNRVNELNNLAHPEIELVRWAGENLSEEERGRATLYTSGEHCPMCAAAHGWLGLGPIVYLSSAGQLQQWLQEAGAPAAPITFLPVQELVAGLEVRGPGSGELLGQIKALQLRYHARSGR</sequence>
<dbReference type="PANTHER" id="PTHR11079">
    <property type="entry name" value="CYTOSINE DEAMINASE FAMILY MEMBER"/>
    <property type="match status" value="1"/>
</dbReference>
<dbReference type="InterPro" id="IPR016193">
    <property type="entry name" value="Cytidine_deaminase-like"/>
</dbReference>
<proteinExistence type="predicted"/>
<dbReference type="Proteomes" id="UP000198697">
    <property type="component" value="Unassembled WGS sequence"/>
</dbReference>
<protein>
    <submittedName>
        <fullName evidence="2">Cytidine and deoxycytidylate deaminase zinc-binding region</fullName>
    </submittedName>
</protein>
<accession>A0A1I0GZ91</accession>
<dbReference type="PROSITE" id="PS51747">
    <property type="entry name" value="CYT_DCMP_DEAMINASES_2"/>
    <property type="match status" value="1"/>
</dbReference>
<feature type="domain" description="CMP/dCMP-type deaminase" evidence="1">
    <location>
        <begin position="10"/>
        <end position="126"/>
    </location>
</feature>
<dbReference type="AlphaFoldDB" id="A0A1I0GZ91"/>
<keyword evidence="3" id="KW-1185">Reference proteome</keyword>
<dbReference type="EMBL" id="FOHS01000003">
    <property type="protein sequence ID" value="SET76742.1"/>
    <property type="molecule type" value="Genomic_DNA"/>
</dbReference>
<dbReference type="STRING" id="82805.SAMN04487998_2674"/>
<dbReference type="SUPFAM" id="SSF53927">
    <property type="entry name" value="Cytidine deaminase-like"/>
    <property type="match status" value="1"/>
</dbReference>
<dbReference type="InterPro" id="IPR002125">
    <property type="entry name" value="CMP_dCMP_dom"/>
</dbReference>
<reference evidence="3" key="1">
    <citation type="submission" date="2016-10" db="EMBL/GenBank/DDBJ databases">
        <authorList>
            <person name="Varghese N."/>
            <person name="Submissions S."/>
        </authorList>
    </citation>
    <scope>NUCLEOTIDE SEQUENCE [LARGE SCALE GENOMIC DNA]</scope>
    <source>
        <strain evidence="3">DSM 15310</strain>
    </source>
</reference>
<dbReference type="Gene3D" id="3.40.140.10">
    <property type="entry name" value="Cytidine Deaminase, domain 2"/>
    <property type="match status" value="1"/>
</dbReference>
<evidence type="ECO:0000259" key="1">
    <source>
        <dbReference type="PROSITE" id="PS51747"/>
    </source>
</evidence>
<evidence type="ECO:0000313" key="3">
    <source>
        <dbReference type="Proteomes" id="UP000198697"/>
    </source>
</evidence>
<dbReference type="Pfam" id="PF00383">
    <property type="entry name" value="dCMP_cyt_deam_1"/>
    <property type="match status" value="1"/>
</dbReference>
<name>A0A1I0GZ91_9BACT</name>
<gene>
    <name evidence="2" type="ORF">SAMN04487998_2674</name>
</gene>
<dbReference type="PANTHER" id="PTHR11079:SF179">
    <property type="entry name" value="TRNA(ADENINE(34)) DEAMINASE, CHLOROPLASTIC"/>
    <property type="match status" value="1"/>
</dbReference>
<dbReference type="OrthoDB" id="9802676at2"/>
<dbReference type="CDD" id="cd01285">
    <property type="entry name" value="nucleoside_deaminase"/>
    <property type="match status" value="1"/>
</dbReference>
<evidence type="ECO:0000313" key="2">
    <source>
        <dbReference type="EMBL" id="SET76742.1"/>
    </source>
</evidence>
<dbReference type="RefSeq" id="WP_092772304.1">
    <property type="nucleotide sequence ID" value="NZ_FOHS01000003.1"/>
</dbReference>
<organism evidence="2 3">
    <name type="scientific">Hymenobacter actinosclerus</name>
    <dbReference type="NCBI Taxonomy" id="82805"/>
    <lineage>
        <taxon>Bacteria</taxon>
        <taxon>Pseudomonadati</taxon>
        <taxon>Bacteroidota</taxon>
        <taxon>Cytophagia</taxon>
        <taxon>Cytophagales</taxon>
        <taxon>Hymenobacteraceae</taxon>
        <taxon>Hymenobacter</taxon>
    </lineage>
</organism>